<dbReference type="PANTHER" id="PTHR48025">
    <property type="entry name" value="OS02G0815200 PROTEIN"/>
    <property type="match status" value="1"/>
</dbReference>
<dbReference type="AlphaFoldDB" id="A0A671R0R2"/>
<dbReference type="Gene3D" id="3.30.70.330">
    <property type="match status" value="2"/>
</dbReference>
<reference evidence="4" key="1">
    <citation type="submission" date="2025-08" db="UniProtKB">
        <authorList>
            <consortium name="Ensembl"/>
        </authorList>
    </citation>
    <scope>IDENTIFICATION</scope>
</reference>
<evidence type="ECO:0000259" key="3">
    <source>
        <dbReference type="PROSITE" id="PS50102"/>
    </source>
</evidence>
<evidence type="ECO:0000313" key="5">
    <source>
        <dbReference type="Proteomes" id="UP000472260"/>
    </source>
</evidence>
<dbReference type="PROSITE" id="PS50102">
    <property type="entry name" value="RRM"/>
    <property type="match status" value="2"/>
</dbReference>
<evidence type="ECO:0000256" key="1">
    <source>
        <dbReference type="ARBA" id="ARBA00022884"/>
    </source>
</evidence>
<evidence type="ECO:0000256" key="2">
    <source>
        <dbReference type="PROSITE-ProRule" id="PRU00176"/>
    </source>
</evidence>
<dbReference type="Proteomes" id="UP000472260">
    <property type="component" value="Unassembled WGS sequence"/>
</dbReference>
<dbReference type="InterPro" id="IPR050502">
    <property type="entry name" value="Euk_RNA-bind_prot"/>
</dbReference>
<sequence length="230" mass="26013">MCNSRPVYQPMFVCFPLHIQHIMWAETDFTLRKSVIGNIIIKGLARDINYLALSGTFSRFREILWSRVVCDSNGEPKGYGFIYYATLEAAELVIKKLDGTLLNGYLVSVCHFKTYKEHQAEQKSSSKPPKKKDFSLYVQNMPYSLGSEELGSLFSAFGEVTSATVITKKRRSMGYGFVTYSSLDDAVIATSVMNGYIIGNRPLRVAFSHSAEKTRQIEQPMIANSFRRRA</sequence>
<keyword evidence="5" id="KW-1185">Reference proteome</keyword>
<dbReference type="InterPro" id="IPR035979">
    <property type="entry name" value="RBD_domain_sf"/>
</dbReference>
<organism evidence="4 5">
    <name type="scientific">Sinocyclocheilus anshuiensis</name>
    <dbReference type="NCBI Taxonomy" id="1608454"/>
    <lineage>
        <taxon>Eukaryota</taxon>
        <taxon>Metazoa</taxon>
        <taxon>Chordata</taxon>
        <taxon>Craniata</taxon>
        <taxon>Vertebrata</taxon>
        <taxon>Euteleostomi</taxon>
        <taxon>Actinopterygii</taxon>
        <taxon>Neopterygii</taxon>
        <taxon>Teleostei</taxon>
        <taxon>Ostariophysi</taxon>
        <taxon>Cypriniformes</taxon>
        <taxon>Cyprinidae</taxon>
        <taxon>Cyprininae</taxon>
        <taxon>Sinocyclocheilus</taxon>
    </lineage>
</organism>
<dbReference type="Pfam" id="PF00076">
    <property type="entry name" value="RRM_1"/>
    <property type="match status" value="2"/>
</dbReference>
<keyword evidence="1 2" id="KW-0694">RNA-binding</keyword>
<dbReference type="GO" id="GO:0003729">
    <property type="term" value="F:mRNA binding"/>
    <property type="evidence" value="ECO:0007669"/>
    <property type="project" value="TreeGrafter"/>
</dbReference>
<accession>A0A671R0R2</accession>
<dbReference type="InterPro" id="IPR000504">
    <property type="entry name" value="RRM_dom"/>
</dbReference>
<dbReference type="InterPro" id="IPR012677">
    <property type="entry name" value="Nucleotide-bd_a/b_plait_sf"/>
</dbReference>
<evidence type="ECO:0000313" key="4">
    <source>
        <dbReference type="Ensembl" id="ENSSANP00000076695.1"/>
    </source>
</evidence>
<dbReference type="PANTHER" id="PTHR48025:SF1">
    <property type="entry name" value="RRM DOMAIN-CONTAINING PROTEIN"/>
    <property type="match status" value="1"/>
</dbReference>
<feature type="domain" description="RRM" evidence="3">
    <location>
        <begin position="134"/>
        <end position="210"/>
    </location>
</feature>
<dbReference type="SMART" id="SM00360">
    <property type="entry name" value="RRM"/>
    <property type="match status" value="2"/>
</dbReference>
<protein>
    <recommendedName>
        <fullName evidence="3">RRM domain-containing protein</fullName>
    </recommendedName>
</protein>
<dbReference type="Ensembl" id="ENSSANT00000081510.1">
    <property type="protein sequence ID" value="ENSSANP00000076695.1"/>
    <property type="gene ID" value="ENSSANG00000038188.1"/>
</dbReference>
<name>A0A671R0R2_9TELE</name>
<dbReference type="SUPFAM" id="SSF54928">
    <property type="entry name" value="RNA-binding domain, RBD"/>
    <property type="match status" value="2"/>
</dbReference>
<reference evidence="4" key="2">
    <citation type="submission" date="2025-09" db="UniProtKB">
        <authorList>
            <consortium name="Ensembl"/>
        </authorList>
    </citation>
    <scope>IDENTIFICATION</scope>
</reference>
<proteinExistence type="predicted"/>
<feature type="domain" description="RRM" evidence="3">
    <location>
        <begin position="37"/>
        <end position="114"/>
    </location>
</feature>